<dbReference type="SUPFAM" id="SSF55729">
    <property type="entry name" value="Acyl-CoA N-acyltransferases (Nat)"/>
    <property type="match status" value="1"/>
</dbReference>
<dbReference type="InterPro" id="IPR016181">
    <property type="entry name" value="Acyl_CoA_acyltransferase"/>
</dbReference>
<dbReference type="Proteomes" id="UP000664601">
    <property type="component" value="Unassembled WGS sequence"/>
</dbReference>
<evidence type="ECO:0000259" key="1">
    <source>
        <dbReference type="PROSITE" id="PS51186"/>
    </source>
</evidence>
<dbReference type="EMBL" id="JAFREM010000029">
    <property type="protein sequence ID" value="MBO1307972.1"/>
    <property type="molecule type" value="Genomic_DNA"/>
</dbReference>
<dbReference type="RefSeq" id="WP_207674966.1">
    <property type="nucleotide sequence ID" value="NZ_JAFREM010000029.1"/>
</dbReference>
<name>A0ABS3LEB4_9ENTE</name>
<proteinExistence type="predicted"/>
<evidence type="ECO:0000313" key="2">
    <source>
        <dbReference type="EMBL" id="MBO1307972.1"/>
    </source>
</evidence>
<evidence type="ECO:0000313" key="3">
    <source>
        <dbReference type="Proteomes" id="UP000664601"/>
    </source>
</evidence>
<gene>
    <name evidence="2" type="ORF">JZO70_17490</name>
</gene>
<sequence length="181" mass="21681">MLTVKNITRQLPEYAKIFDIYKNSFPEEEQMPVWLLRLFARRKRVEFLAFYDQGVFCGFTYLVHSEKLTFIFYLATDPDQRSQGYGSKILSWIQEKYQDRGVVLTIETVDPAAENYQQRLRRQQFYFKNNFHDTGHKVKEYGVLYDVLANTPNFVFSDYQALLKYFSFGFYSVKPEKMEDK</sequence>
<protein>
    <submittedName>
        <fullName evidence="2">GNAT family N-acetyltransferase</fullName>
    </submittedName>
</protein>
<accession>A0ABS3LEB4</accession>
<organism evidence="2 3">
    <name type="scientific">Candidatus Enterococcus moelleringii</name>
    <dbReference type="NCBI Taxonomy" id="2815325"/>
    <lineage>
        <taxon>Bacteria</taxon>
        <taxon>Bacillati</taxon>
        <taxon>Bacillota</taxon>
        <taxon>Bacilli</taxon>
        <taxon>Lactobacillales</taxon>
        <taxon>Enterococcaceae</taxon>
        <taxon>Enterococcus</taxon>
    </lineage>
</organism>
<dbReference type="InterPro" id="IPR000182">
    <property type="entry name" value="GNAT_dom"/>
</dbReference>
<dbReference type="PROSITE" id="PS51186">
    <property type="entry name" value="GNAT"/>
    <property type="match status" value="1"/>
</dbReference>
<dbReference type="CDD" id="cd04301">
    <property type="entry name" value="NAT_SF"/>
    <property type="match status" value="1"/>
</dbReference>
<keyword evidence="3" id="KW-1185">Reference proteome</keyword>
<dbReference type="Pfam" id="PF00583">
    <property type="entry name" value="Acetyltransf_1"/>
    <property type="match status" value="1"/>
</dbReference>
<dbReference type="Gene3D" id="3.40.630.30">
    <property type="match status" value="1"/>
</dbReference>
<reference evidence="2 3" key="1">
    <citation type="submission" date="2021-03" db="EMBL/GenBank/DDBJ databases">
        <title>Enterococcal diversity collection.</title>
        <authorList>
            <person name="Gilmore M.S."/>
            <person name="Schwartzman J."/>
            <person name="Van Tyne D."/>
            <person name="Martin M."/>
            <person name="Earl A.M."/>
            <person name="Manson A.L."/>
            <person name="Straub T."/>
            <person name="Salamzade R."/>
            <person name="Saavedra J."/>
            <person name="Lebreton F."/>
            <person name="Prichula J."/>
            <person name="Schaufler K."/>
            <person name="Gaca A."/>
            <person name="Sgardioli B."/>
            <person name="Wagenaar J."/>
            <person name="Strong T."/>
        </authorList>
    </citation>
    <scope>NUCLEOTIDE SEQUENCE [LARGE SCALE GENOMIC DNA]</scope>
    <source>
        <strain evidence="2 3">669A</strain>
    </source>
</reference>
<feature type="domain" description="N-acetyltransferase" evidence="1">
    <location>
        <begin position="2"/>
        <end position="150"/>
    </location>
</feature>
<comment type="caution">
    <text evidence="2">The sequence shown here is derived from an EMBL/GenBank/DDBJ whole genome shotgun (WGS) entry which is preliminary data.</text>
</comment>